<dbReference type="InterPro" id="IPR050721">
    <property type="entry name" value="Trk_Ktr_HKT_K-transport"/>
</dbReference>
<dbReference type="Gene3D" id="3.40.50.720">
    <property type="entry name" value="NAD(P)-binding Rossmann-like Domain"/>
    <property type="match status" value="1"/>
</dbReference>
<dbReference type="GO" id="GO:0005886">
    <property type="term" value="C:plasma membrane"/>
    <property type="evidence" value="ECO:0007669"/>
    <property type="project" value="UniProtKB-SubCell"/>
</dbReference>
<dbReference type="EMBL" id="NPIA01000008">
    <property type="protein sequence ID" value="OZM56177.1"/>
    <property type="molecule type" value="Genomic_DNA"/>
</dbReference>
<protein>
    <recommendedName>
        <fullName evidence="3">RCK N-terminal domain-containing protein</fullName>
    </recommendedName>
</protein>
<feature type="transmembrane region" description="Helical" evidence="2">
    <location>
        <begin position="73"/>
        <end position="91"/>
    </location>
</feature>
<dbReference type="RefSeq" id="WP_094926110.1">
    <property type="nucleotide sequence ID" value="NZ_NPIA01000008.1"/>
</dbReference>
<feature type="domain" description="RCK N-terminal" evidence="3">
    <location>
        <begin position="114"/>
        <end position="239"/>
    </location>
</feature>
<reference evidence="4 5" key="2">
    <citation type="submission" date="2017-09" db="EMBL/GenBank/DDBJ databases">
        <title>Bacillus patelloidae sp. nov., isolated from the intestinal tract of a marine limpet.</title>
        <authorList>
            <person name="Liu R."/>
            <person name="Dong C."/>
            <person name="Shao Z."/>
        </authorList>
    </citation>
    <scope>NUCLEOTIDE SEQUENCE [LARGE SCALE GENOMIC DNA]</scope>
    <source>
        <strain evidence="4 5">SA5d-4</strain>
    </source>
</reference>
<dbReference type="SUPFAM" id="SSF51735">
    <property type="entry name" value="NAD(P)-binding Rossmann-fold domains"/>
    <property type="match status" value="1"/>
</dbReference>
<keyword evidence="5" id="KW-1185">Reference proteome</keyword>
<dbReference type="InterPro" id="IPR036291">
    <property type="entry name" value="NAD(P)-bd_dom_sf"/>
</dbReference>
<dbReference type="PANTHER" id="PTHR43833">
    <property type="entry name" value="POTASSIUM CHANNEL PROTEIN 2-RELATED-RELATED"/>
    <property type="match status" value="1"/>
</dbReference>
<dbReference type="Proteomes" id="UP000217083">
    <property type="component" value="Unassembled WGS sequence"/>
</dbReference>
<dbReference type="SUPFAM" id="SSF81324">
    <property type="entry name" value="Voltage-gated potassium channels"/>
    <property type="match status" value="1"/>
</dbReference>
<evidence type="ECO:0000256" key="1">
    <source>
        <dbReference type="ARBA" id="ARBA00004651"/>
    </source>
</evidence>
<name>A0A263BS36_9BACI</name>
<evidence type="ECO:0000256" key="2">
    <source>
        <dbReference type="SAM" id="Phobius"/>
    </source>
</evidence>
<dbReference type="Gene3D" id="1.10.287.70">
    <property type="match status" value="1"/>
</dbReference>
<evidence type="ECO:0000259" key="3">
    <source>
        <dbReference type="PROSITE" id="PS51201"/>
    </source>
</evidence>
<gene>
    <name evidence="4" type="ORF">CIB95_13830</name>
</gene>
<dbReference type="AlphaFoldDB" id="A0A263BS36"/>
<dbReference type="PANTHER" id="PTHR43833:SF9">
    <property type="entry name" value="POTASSIUM CHANNEL PROTEIN YUGO-RELATED"/>
    <property type="match status" value="1"/>
</dbReference>
<sequence length="331" mass="36904">MSISNMLASFFRLHVVIRLLIIIMGVLFIFGSLAHLIEPEVFPTIFDGLWWAIVTTSTVGYGDLVPQSPLGKVLAVFLILAGAGFVTFYMAQLSKHVIEAQNAARDGQMTFNGKNHIIIVGWNTRTKNIIQHIQTKAKNISIVLIDGTVKNNPIHSNKVHFIKGDSTQDKTLRQANITFASTLLITADQNKNELQADMHSVLTLIAAKGIHPNIYAITEILTTDQINNAWRAGADEVMESNMFLSHVMTNSLLERGMADIVMLLLDQLHGDKFSFQTIDDKWIGKTFHVAAAHFLGEHKVLIGIKRSKECYVNPSISFVIEKDDSFILIEH</sequence>
<dbReference type="GO" id="GO:0006813">
    <property type="term" value="P:potassium ion transport"/>
    <property type="evidence" value="ECO:0007669"/>
    <property type="project" value="InterPro"/>
</dbReference>
<comment type="subcellular location">
    <subcellularLocation>
        <location evidence="1">Cell membrane</location>
        <topology evidence="1">Multi-pass membrane protein</topology>
    </subcellularLocation>
</comment>
<dbReference type="InterPro" id="IPR003148">
    <property type="entry name" value="RCK_N"/>
</dbReference>
<proteinExistence type="predicted"/>
<reference evidence="5" key="1">
    <citation type="submission" date="2017-08" db="EMBL/GenBank/DDBJ databases">
        <authorList>
            <person name="Huang Z."/>
        </authorList>
    </citation>
    <scope>NUCLEOTIDE SEQUENCE [LARGE SCALE GENOMIC DNA]</scope>
    <source>
        <strain evidence="5">SA5d-4</strain>
    </source>
</reference>
<evidence type="ECO:0000313" key="5">
    <source>
        <dbReference type="Proteomes" id="UP000217083"/>
    </source>
</evidence>
<evidence type="ECO:0000313" key="4">
    <source>
        <dbReference type="EMBL" id="OZM56177.1"/>
    </source>
</evidence>
<dbReference type="Pfam" id="PF07885">
    <property type="entry name" value="Ion_trans_2"/>
    <property type="match status" value="1"/>
</dbReference>
<feature type="transmembrane region" description="Helical" evidence="2">
    <location>
        <begin position="15"/>
        <end position="37"/>
    </location>
</feature>
<accession>A0A263BS36</accession>
<keyword evidence="2" id="KW-0812">Transmembrane</keyword>
<dbReference type="PROSITE" id="PS51201">
    <property type="entry name" value="RCK_N"/>
    <property type="match status" value="1"/>
</dbReference>
<dbReference type="Pfam" id="PF02254">
    <property type="entry name" value="TrkA_N"/>
    <property type="match status" value="1"/>
</dbReference>
<keyword evidence="2" id="KW-0472">Membrane</keyword>
<dbReference type="InterPro" id="IPR013099">
    <property type="entry name" value="K_chnl_dom"/>
</dbReference>
<keyword evidence="2" id="KW-1133">Transmembrane helix</keyword>
<organism evidence="4 5">
    <name type="scientific">Lottiidibacillus patelloidae</name>
    <dbReference type="NCBI Taxonomy" id="2670334"/>
    <lineage>
        <taxon>Bacteria</taxon>
        <taxon>Bacillati</taxon>
        <taxon>Bacillota</taxon>
        <taxon>Bacilli</taxon>
        <taxon>Bacillales</taxon>
        <taxon>Bacillaceae</taxon>
        <taxon>Lottiidibacillus</taxon>
    </lineage>
</organism>
<comment type="caution">
    <text evidence="4">The sequence shown here is derived from an EMBL/GenBank/DDBJ whole genome shotgun (WGS) entry which is preliminary data.</text>
</comment>